<keyword evidence="2" id="KW-0808">Transferase</keyword>
<gene>
    <name evidence="2" type="ORF">EVG15_04660</name>
</gene>
<name>A0A519BN24_9DELT</name>
<evidence type="ECO:0000259" key="1">
    <source>
        <dbReference type="Pfam" id="PF13480"/>
    </source>
</evidence>
<dbReference type="EMBL" id="SGBB01000006">
    <property type="protein sequence ID" value="RZD18676.1"/>
    <property type="molecule type" value="Genomic_DNA"/>
</dbReference>
<evidence type="ECO:0000313" key="2">
    <source>
        <dbReference type="EMBL" id="RZD18676.1"/>
    </source>
</evidence>
<comment type="caution">
    <text evidence="2">The sequence shown here is derived from an EMBL/GenBank/DDBJ whole genome shotgun (WGS) entry which is preliminary data.</text>
</comment>
<dbReference type="AlphaFoldDB" id="A0A519BN24"/>
<dbReference type="InterPro" id="IPR016181">
    <property type="entry name" value="Acyl_CoA_acyltransferase"/>
</dbReference>
<accession>A0A519BN24</accession>
<dbReference type="Gene3D" id="3.40.630.30">
    <property type="match status" value="1"/>
</dbReference>
<reference evidence="2 3" key="1">
    <citation type="journal article" date="2019" name="ISME J.">
        <title>Insights into ecological role of a new deltaproteobacterial order Candidatus Acidulodesulfobacterales by metagenomics and metatranscriptomics.</title>
        <authorList>
            <person name="Tan S."/>
            <person name="Liu J."/>
            <person name="Fang Y."/>
            <person name="Hedlund B.P."/>
            <person name="Lian Z.H."/>
            <person name="Huang L.Y."/>
            <person name="Li J.T."/>
            <person name="Huang L.N."/>
            <person name="Li W.J."/>
            <person name="Jiang H.C."/>
            <person name="Dong H.L."/>
            <person name="Shu W.S."/>
        </authorList>
    </citation>
    <scope>NUCLEOTIDE SEQUENCE [LARGE SCALE GENOMIC DNA]</scope>
    <source>
        <strain evidence="2">AP1</strain>
    </source>
</reference>
<sequence>MIKIIRNIEDLENLKNEWNVLLQASQNNNVFLTYDWIYLWVKHFVNSKKRRNRLFIVCIYDENGKIEAIAPFFIKKFFVFFNVLMFISYDFSDYLDIIIDKQTNQENIVTNIFNTIKESNIANIIFLKQISESLLEIINKNKQLKYFIKYKESGDSYYINLPDGIDEYMKQFNSKQRYNILSRIEKAKKNSIKYINSENIDFPLLDLFIDKFFKLHQKRWNEKGHGGVFQNSKIKSFFKEVFVSLFKNNILALSFLKYNNEFISAAVCFDYDGKRQVYLPGFDTKYSNLYPGIVLTYYNINEAIGKKYLEFDFLKGDEDYKKRFLGIKRKNYKLYLYKNKFFFYIFKLNLFFNNEIKAKMKEYYLSILRKK</sequence>
<organism evidence="2 3">
    <name type="scientific">Candidatus Acididesulfobacter diazotrophicus</name>
    <dbReference type="NCBI Taxonomy" id="2597226"/>
    <lineage>
        <taxon>Bacteria</taxon>
        <taxon>Deltaproteobacteria</taxon>
        <taxon>Candidatus Acidulodesulfobacterales</taxon>
        <taxon>Candidatus Acididesulfobacter</taxon>
    </lineage>
</organism>
<evidence type="ECO:0000313" key="3">
    <source>
        <dbReference type="Proteomes" id="UP000319296"/>
    </source>
</evidence>
<dbReference type="Pfam" id="PF13480">
    <property type="entry name" value="Acetyltransf_6"/>
    <property type="match status" value="1"/>
</dbReference>
<dbReference type="SUPFAM" id="SSF55729">
    <property type="entry name" value="Acyl-CoA N-acyltransferases (Nat)"/>
    <property type="match status" value="1"/>
</dbReference>
<dbReference type="InterPro" id="IPR038740">
    <property type="entry name" value="BioF2-like_GNAT_dom"/>
</dbReference>
<feature type="domain" description="BioF2-like acetyltransferase" evidence="1">
    <location>
        <begin position="175"/>
        <end position="322"/>
    </location>
</feature>
<dbReference type="GO" id="GO:0016740">
    <property type="term" value="F:transferase activity"/>
    <property type="evidence" value="ECO:0007669"/>
    <property type="project" value="UniProtKB-KW"/>
</dbReference>
<protein>
    <submittedName>
        <fullName evidence="2">GNAT family N-acetyltransferase</fullName>
    </submittedName>
</protein>
<proteinExistence type="predicted"/>
<dbReference type="Proteomes" id="UP000319296">
    <property type="component" value="Unassembled WGS sequence"/>
</dbReference>